<gene>
    <name evidence="2" type="ORF">Col01nite_33500</name>
</gene>
<reference evidence="2 3" key="1">
    <citation type="submission" date="2021-01" db="EMBL/GenBank/DDBJ databases">
        <title>Whole genome shotgun sequence of Cellulomonas oligotrophica NBRC 109435.</title>
        <authorList>
            <person name="Komaki H."/>
            <person name="Tamura T."/>
        </authorList>
    </citation>
    <scope>NUCLEOTIDE SEQUENCE [LARGE SCALE GENOMIC DNA]</scope>
    <source>
        <strain evidence="2 3">NBRC 109435</strain>
    </source>
</reference>
<keyword evidence="1" id="KW-0472">Membrane</keyword>
<sequence>MAVTSEDTPSPTPAPRRTALLAVAVSVVATLVAWVRTDPVARGTLWAEDGRVFLADAWTHGLGEALLTPYDGYLHVVPRVLAELVATLVPVTHAALAVTAASCLVAGVTAALVLVCAGTVTASIPARLALAGLTVLVPSLPVEVLGNLANVHWFGLWLTPWLLLHRPRTRTGLVGAGVVGLLVGLTEVQALYFVPLVLWRWRDRRGWPARAGLMVGLAAQGVTMLTSPRRAALGDVPELRNVVAGYLADVVLPLWLGTPEVVTAVLRTAGWSVALVALVPSALALLLAVRRGAGDLRLAAVVLPAASLVTWGVPVVLNRMPWDWSRPQPGDPVLEMVRYAPVSQMLLASGLVLGATLVGAARWRRAAVGALAALLLVASAVAWRPSTQQRADGPEWADEVPAGREACATPGTDEVALPISPETWVSPVPCEVLRPGG</sequence>
<accession>A0ABQ4DEP1</accession>
<name>A0ABQ4DEP1_9CELL</name>
<organism evidence="2 3">
    <name type="scientific">Cellulomonas oligotrophica</name>
    <dbReference type="NCBI Taxonomy" id="931536"/>
    <lineage>
        <taxon>Bacteria</taxon>
        <taxon>Bacillati</taxon>
        <taxon>Actinomycetota</taxon>
        <taxon>Actinomycetes</taxon>
        <taxon>Micrococcales</taxon>
        <taxon>Cellulomonadaceae</taxon>
        <taxon>Cellulomonas</taxon>
    </lineage>
</organism>
<evidence type="ECO:0000256" key="1">
    <source>
        <dbReference type="SAM" id="Phobius"/>
    </source>
</evidence>
<feature type="transmembrane region" description="Helical" evidence="1">
    <location>
        <begin position="176"/>
        <end position="201"/>
    </location>
</feature>
<evidence type="ECO:0000313" key="3">
    <source>
        <dbReference type="Proteomes" id="UP000618382"/>
    </source>
</evidence>
<keyword evidence="1" id="KW-1133">Transmembrane helix</keyword>
<comment type="caution">
    <text evidence="2">The sequence shown here is derived from an EMBL/GenBank/DDBJ whole genome shotgun (WGS) entry which is preliminary data.</text>
</comment>
<feature type="transmembrane region" description="Helical" evidence="1">
    <location>
        <begin position="366"/>
        <end position="383"/>
    </location>
</feature>
<keyword evidence="3" id="KW-1185">Reference proteome</keyword>
<feature type="transmembrane region" description="Helical" evidence="1">
    <location>
        <begin position="18"/>
        <end position="35"/>
    </location>
</feature>
<feature type="transmembrane region" description="Helical" evidence="1">
    <location>
        <begin position="337"/>
        <end position="359"/>
    </location>
</feature>
<dbReference type="EMBL" id="BONN01000013">
    <property type="protein sequence ID" value="GIG34191.1"/>
    <property type="molecule type" value="Genomic_DNA"/>
</dbReference>
<protein>
    <recommendedName>
        <fullName evidence="4">Glycosyltransferase RgtA/B/C/D-like domain-containing protein</fullName>
    </recommendedName>
</protein>
<dbReference type="Proteomes" id="UP000618382">
    <property type="component" value="Unassembled WGS sequence"/>
</dbReference>
<keyword evidence="1" id="KW-0812">Transmembrane</keyword>
<evidence type="ECO:0000313" key="2">
    <source>
        <dbReference type="EMBL" id="GIG34191.1"/>
    </source>
</evidence>
<feature type="transmembrane region" description="Helical" evidence="1">
    <location>
        <begin position="94"/>
        <end position="124"/>
    </location>
</feature>
<feature type="transmembrane region" description="Helical" evidence="1">
    <location>
        <begin position="207"/>
        <end position="227"/>
    </location>
</feature>
<proteinExistence type="predicted"/>
<feature type="transmembrane region" description="Helical" evidence="1">
    <location>
        <begin position="269"/>
        <end position="289"/>
    </location>
</feature>
<evidence type="ECO:0008006" key="4">
    <source>
        <dbReference type="Google" id="ProtNLM"/>
    </source>
</evidence>
<feature type="transmembrane region" description="Helical" evidence="1">
    <location>
        <begin position="296"/>
        <end position="317"/>
    </location>
</feature>